<evidence type="ECO:0000256" key="1">
    <source>
        <dbReference type="SAM" id="MobiDB-lite"/>
    </source>
</evidence>
<dbReference type="EMBL" id="CP092870">
    <property type="protein sequence ID" value="UYV70652.1"/>
    <property type="molecule type" value="Genomic_DNA"/>
</dbReference>
<evidence type="ECO:0000313" key="2">
    <source>
        <dbReference type="EMBL" id="UYV70652.1"/>
    </source>
</evidence>
<feature type="region of interest" description="Disordered" evidence="1">
    <location>
        <begin position="1"/>
        <end position="20"/>
    </location>
</feature>
<protein>
    <submittedName>
        <fullName evidence="2">RGP1</fullName>
    </submittedName>
</protein>
<reference evidence="2 3" key="1">
    <citation type="submission" date="2022-01" db="EMBL/GenBank/DDBJ databases">
        <title>A chromosomal length assembly of Cordylochernes scorpioides.</title>
        <authorList>
            <person name="Zeh D."/>
            <person name="Zeh J."/>
        </authorList>
    </citation>
    <scope>NUCLEOTIDE SEQUENCE [LARGE SCALE GENOMIC DNA]</scope>
    <source>
        <strain evidence="2">IN4F17</strain>
        <tissue evidence="2">Whole Body</tissue>
    </source>
</reference>
<evidence type="ECO:0000313" key="3">
    <source>
        <dbReference type="Proteomes" id="UP001235939"/>
    </source>
</evidence>
<gene>
    <name evidence="2" type="ORF">LAZ67_8000176</name>
</gene>
<dbReference type="InterPro" id="IPR014848">
    <property type="entry name" value="Rgp1"/>
</dbReference>
<name>A0ABY6KS19_9ARAC</name>
<dbReference type="Proteomes" id="UP001235939">
    <property type="component" value="Chromosome 08"/>
</dbReference>
<keyword evidence="3" id="KW-1185">Reference proteome</keyword>
<dbReference type="PANTHER" id="PTHR12507">
    <property type="entry name" value="REDUCED GROWTH PHENOTYPE 1 RGP1, YEAST -RELATED"/>
    <property type="match status" value="1"/>
</dbReference>
<accession>A0ABY6KS19</accession>
<sequence length="277" mass="30418">MPVPSVPEDMPVSNIPEDMPVPTFPEDMPVSNVPEDMPVSTVPEDMPVPTVPEHMPVPTVPEHMPVPTVPEDMPVPTVPEDMSVSNVPEDMLVPTIPEDMPVPTVPEGVPYSVTLQSEEVVREEYLVQPQPSRGRVSYTKHHEVCLHLSHTNLVLPIPLVVTPSFSTNIRMGCRGAAFVDHGTMIQAHLKQRGIKRSPSRAVCPVSLRWKLHFEFVTSTSEALPAVPDAMEGGVWQGPSSLEVQTMVWDLPITIHPTHPLQVAQGLPAQPEATLTIW</sequence>
<organism evidence="2 3">
    <name type="scientific">Cordylochernes scorpioides</name>
    <dbReference type="NCBI Taxonomy" id="51811"/>
    <lineage>
        <taxon>Eukaryota</taxon>
        <taxon>Metazoa</taxon>
        <taxon>Ecdysozoa</taxon>
        <taxon>Arthropoda</taxon>
        <taxon>Chelicerata</taxon>
        <taxon>Arachnida</taxon>
        <taxon>Pseudoscorpiones</taxon>
        <taxon>Cheliferoidea</taxon>
        <taxon>Chernetidae</taxon>
        <taxon>Cordylochernes</taxon>
    </lineage>
</organism>
<proteinExistence type="predicted"/>